<proteinExistence type="predicted"/>
<dbReference type="EMBL" id="BJVI01000035">
    <property type="protein sequence ID" value="GEL19305.1"/>
    <property type="molecule type" value="Genomic_DNA"/>
</dbReference>
<protein>
    <submittedName>
        <fullName evidence="1">Uncharacterized protein</fullName>
    </submittedName>
</protein>
<dbReference type="RefSeq" id="WP_028930548.1">
    <property type="nucleotide sequence ID" value="NZ_AUII01000012.1"/>
</dbReference>
<name>A0A511D3F7_9PSEU</name>
<organism evidence="1 2">
    <name type="scientific">Pseudonocardia asaccharolytica DSM 44247 = NBRC 16224</name>
    <dbReference type="NCBI Taxonomy" id="1123024"/>
    <lineage>
        <taxon>Bacteria</taxon>
        <taxon>Bacillati</taxon>
        <taxon>Actinomycetota</taxon>
        <taxon>Actinomycetes</taxon>
        <taxon>Pseudonocardiales</taxon>
        <taxon>Pseudonocardiaceae</taxon>
        <taxon>Pseudonocardia</taxon>
    </lineage>
</organism>
<dbReference type="AlphaFoldDB" id="A0A511D3F7"/>
<keyword evidence="2" id="KW-1185">Reference proteome</keyword>
<evidence type="ECO:0000313" key="1">
    <source>
        <dbReference type="EMBL" id="GEL19305.1"/>
    </source>
</evidence>
<sequence>MARHGYPAQDPIGTVRIRYRSERHELWAQRVIKIAGSWGGWTWLTGRPLTADLWLSPREVAGWPVQSWSELARVLGHPGDEGADRGRLHDLDEVLAEAGIDPASLADEEDGEVTN</sequence>
<dbReference type="STRING" id="1123024.GCA_000423625_02836"/>
<evidence type="ECO:0000313" key="2">
    <source>
        <dbReference type="Proteomes" id="UP000321328"/>
    </source>
</evidence>
<reference evidence="1 2" key="1">
    <citation type="submission" date="2019-07" db="EMBL/GenBank/DDBJ databases">
        <title>Whole genome shotgun sequence of Pseudonocardia asaccharolytica NBRC 16224.</title>
        <authorList>
            <person name="Hosoyama A."/>
            <person name="Uohara A."/>
            <person name="Ohji S."/>
            <person name="Ichikawa N."/>
        </authorList>
    </citation>
    <scope>NUCLEOTIDE SEQUENCE [LARGE SCALE GENOMIC DNA]</scope>
    <source>
        <strain evidence="1 2">NBRC 16224</strain>
    </source>
</reference>
<comment type="caution">
    <text evidence="1">The sequence shown here is derived from an EMBL/GenBank/DDBJ whole genome shotgun (WGS) entry which is preliminary data.</text>
</comment>
<gene>
    <name evidence="1" type="ORF">PA7_31420</name>
</gene>
<dbReference type="Proteomes" id="UP000321328">
    <property type="component" value="Unassembled WGS sequence"/>
</dbReference>
<accession>A0A511D3F7</accession>